<dbReference type="InterPro" id="IPR041492">
    <property type="entry name" value="HAD_2"/>
</dbReference>
<proteinExistence type="predicted"/>
<dbReference type="SUPFAM" id="SSF56784">
    <property type="entry name" value="HAD-like"/>
    <property type="match status" value="1"/>
</dbReference>
<dbReference type="EMBL" id="CP102451">
    <property type="protein sequence ID" value="UUV98979.1"/>
    <property type="molecule type" value="Genomic_DNA"/>
</dbReference>
<dbReference type="RefSeq" id="WP_257699367.1">
    <property type="nucleotide sequence ID" value="NZ_CP102451.1"/>
</dbReference>
<dbReference type="Gene3D" id="1.10.150.240">
    <property type="entry name" value="Putative phosphatase, domain 2"/>
    <property type="match status" value="1"/>
</dbReference>
<dbReference type="Gene3D" id="3.40.50.1000">
    <property type="entry name" value="HAD superfamily/HAD-like"/>
    <property type="match status" value="1"/>
</dbReference>
<evidence type="ECO:0000313" key="2">
    <source>
        <dbReference type="Proteomes" id="UP001058273"/>
    </source>
</evidence>
<reference evidence="1" key="1">
    <citation type="submission" date="2022-08" db="EMBL/GenBank/DDBJ databases">
        <title>Genome sequence of Vagococcus luciliae DSM 112651.</title>
        <authorList>
            <person name="Juan G."/>
            <person name="Anja P."/>
            <person name="Rolf D."/>
            <person name="Kampfer P."/>
            <person name="Vilcinskas A."/>
        </authorList>
    </citation>
    <scope>NUCLEOTIDE SEQUENCE</scope>
    <source>
        <strain evidence="1">G314FT</strain>
    </source>
</reference>
<protein>
    <submittedName>
        <fullName evidence="1">Uncharacterized protein</fullName>
    </submittedName>
</protein>
<keyword evidence="2" id="KW-1185">Reference proteome</keyword>
<name>A0ABY5NZJ1_9ENTE</name>
<gene>
    <name evidence="1" type="ORF">G314FT_11370</name>
</gene>
<dbReference type="InterPro" id="IPR023214">
    <property type="entry name" value="HAD_sf"/>
</dbReference>
<dbReference type="Proteomes" id="UP001058273">
    <property type="component" value="Chromosome"/>
</dbReference>
<reference evidence="1" key="2">
    <citation type="submission" date="2022-08" db="EMBL/GenBank/DDBJ databases">
        <authorList>
            <person name="Poehlein A."/>
            <person name="Guzman J."/>
            <person name="Daniel R."/>
            <person name="Vilcinskas A."/>
        </authorList>
    </citation>
    <scope>NUCLEOTIDE SEQUENCE</scope>
    <source>
        <strain evidence="1">G314FT</strain>
    </source>
</reference>
<dbReference type="InterPro" id="IPR036412">
    <property type="entry name" value="HAD-like_sf"/>
</dbReference>
<dbReference type="Pfam" id="PF13419">
    <property type="entry name" value="HAD_2"/>
    <property type="match status" value="1"/>
</dbReference>
<evidence type="ECO:0000313" key="1">
    <source>
        <dbReference type="EMBL" id="UUV98979.1"/>
    </source>
</evidence>
<dbReference type="InterPro" id="IPR023198">
    <property type="entry name" value="PGP-like_dom2"/>
</dbReference>
<accession>A0ABY5NZJ1</accession>
<sequence>MFSTVTLALDGIITDTTHIHYESFLYAFNFFNIFLPDNLSYEEQIIFRKNDWLHSLLYLNINQKEDIIKKKNDYYSTCLTKLNFEDLYPGIENLFNEMEHLSIKINCYSNNPLAKDVLKKLGLNYETNILTLDDLSNQSSDIMIVDHKTDLNHNSSLLLFLTQDYSNNKRVHCIQNTEEITMDYLKKFGRNKDELYY</sequence>
<organism evidence="1 2">
    <name type="scientific">Vagococcus luciliae</name>
    <dbReference type="NCBI Taxonomy" id="2920380"/>
    <lineage>
        <taxon>Bacteria</taxon>
        <taxon>Bacillati</taxon>
        <taxon>Bacillota</taxon>
        <taxon>Bacilli</taxon>
        <taxon>Lactobacillales</taxon>
        <taxon>Enterococcaceae</taxon>
        <taxon>Vagococcus</taxon>
    </lineage>
</organism>